<sequence>MGPCATFVALLALGIFLNYLVQFSKVQTLPASEAPMAMWQRHQNEDLPERVRGVLWMRGNTCPELMLTLEAAAYDKASRELLLPFGTGYSWTYNSDFAGWLEYGAVTLNMAFLSPGKLRVVFDEDFRFGTVQISFLGMGLSGHLWGMNNTDDVGNFWDRVYWDDGKWLFRYDIKKVLDAGGKKLPVQSQMVNSTLSGTVVHGSTCGLTTQVKTYKQLLHGDFSLLQIFLSLLFFALWFGLAYFCFKDGTKAPYFHYNLL</sequence>
<reference evidence="3" key="1">
    <citation type="submission" date="2021-02" db="EMBL/GenBank/DDBJ databases">
        <authorList>
            <person name="Dougan E. K."/>
            <person name="Rhodes N."/>
            <person name="Thang M."/>
            <person name="Chan C."/>
        </authorList>
    </citation>
    <scope>NUCLEOTIDE SEQUENCE</scope>
</reference>
<organism evidence="3 4">
    <name type="scientific">Symbiodinium necroappetens</name>
    <dbReference type="NCBI Taxonomy" id="1628268"/>
    <lineage>
        <taxon>Eukaryota</taxon>
        <taxon>Sar</taxon>
        <taxon>Alveolata</taxon>
        <taxon>Dinophyceae</taxon>
        <taxon>Suessiales</taxon>
        <taxon>Symbiodiniaceae</taxon>
        <taxon>Symbiodinium</taxon>
    </lineage>
</organism>
<comment type="caution">
    <text evidence="3">The sequence shown here is derived from an EMBL/GenBank/DDBJ whole genome shotgun (WGS) entry which is preliminary data.</text>
</comment>
<name>A0A813C971_9DINO</name>
<feature type="signal peptide" evidence="2">
    <location>
        <begin position="1"/>
        <end position="26"/>
    </location>
</feature>
<dbReference type="Proteomes" id="UP000601435">
    <property type="component" value="Unassembled WGS sequence"/>
</dbReference>
<accession>A0A813C971</accession>
<proteinExistence type="predicted"/>
<keyword evidence="1" id="KW-1133">Transmembrane helix</keyword>
<keyword evidence="1" id="KW-0812">Transmembrane</keyword>
<dbReference type="EMBL" id="CAJNJA010089386">
    <property type="protein sequence ID" value="CAE7939692.1"/>
    <property type="molecule type" value="Genomic_DNA"/>
</dbReference>
<keyword evidence="1" id="KW-0472">Membrane</keyword>
<feature type="transmembrane region" description="Helical" evidence="1">
    <location>
        <begin position="224"/>
        <end position="245"/>
    </location>
</feature>
<feature type="chain" id="PRO_5032947141" evidence="2">
    <location>
        <begin position="27"/>
        <end position="259"/>
    </location>
</feature>
<evidence type="ECO:0000313" key="3">
    <source>
        <dbReference type="EMBL" id="CAE7939692.1"/>
    </source>
</evidence>
<keyword evidence="2" id="KW-0732">Signal</keyword>
<dbReference type="AlphaFoldDB" id="A0A813C971"/>
<evidence type="ECO:0000313" key="4">
    <source>
        <dbReference type="Proteomes" id="UP000601435"/>
    </source>
</evidence>
<dbReference type="OrthoDB" id="409012at2759"/>
<gene>
    <name evidence="3" type="ORF">SNEC2469_LOCUS33609</name>
</gene>
<evidence type="ECO:0000256" key="2">
    <source>
        <dbReference type="SAM" id="SignalP"/>
    </source>
</evidence>
<keyword evidence="4" id="KW-1185">Reference proteome</keyword>
<protein>
    <submittedName>
        <fullName evidence="3">Uncharacterized protein</fullName>
    </submittedName>
</protein>
<evidence type="ECO:0000256" key="1">
    <source>
        <dbReference type="SAM" id="Phobius"/>
    </source>
</evidence>